<comment type="similarity">
    <text evidence="1 5">Belongs to the TCP-1 chaperonin family.</text>
</comment>
<dbReference type="GO" id="GO:0051131">
    <property type="term" value="P:chaperone-mediated protein complex assembly"/>
    <property type="evidence" value="ECO:0007669"/>
    <property type="project" value="InterPro"/>
</dbReference>
<accession>A0AA88XI45</accession>
<dbReference type="SUPFAM" id="SSF48592">
    <property type="entry name" value="GroEL equatorial domain-like"/>
    <property type="match status" value="1"/>
</dbReference>
<dbReference type="GO" id="GO:0005524">
    <property type="term" value="F:ATP binding"/>
    <property type="evidence" value="ECO:0007669"/>
    <property type="project" value="UniProtKB-KW"/>
</dbReference>
<dbReference type="GO" id="GO:0140662">
    <property type="term" value="F:ATP-dependent protein folding chaperone"/>
    <property type="evidence" value="ECO:0007669"/>
    <property type="project" value="InterPro"/>
</dbReference>
<dbReference type="InterPro" id="IPR027409">
    <property type="entry name" value="GroEL-like_apical_dom_sf"/>
</dbReference>
<dbReference type="Gene3D" id="3.30.260.10">
    <property type="entry name" value="TCP-1-like chaperonin intermediate domain"/>
    <property type="match status" value="1"/>
</dbReference>
<evidence type="ECO:0000256" key="2">
    <source>
        <dbReference type="ARBA" id="ARBA00022741"/>
    </source>
</evidence>
<keyword evidence="7" id="KW-1185">Reference proteome</keyword>
<gene>
    <name evidence="6" type="ORF">FSP39_008571</name>
</gene>
<evidence type="ECO:0000256" key="1">
    <source>
        <dbReference type="ARBA" id="ARBA00008020"/>
    </source>
</evidence>
<dbReference type="EMBL" id="VSWD01000012">
    <property type="protein sequence ID" value="KAK3085776.1"/>
    <property type="molecule type" value="Genomic_DNA"/>
</dbReference>
<dbReference type="Pfam" id="PF00118">
    <property type="entry name" value="Cpn60_TCP1"/>
    <property type="match status" value="2"/>
</dbReference>
<name>A0AA88XI45_PINIB</name>
<dbReference type="PANTHER" id="PTHR14667:SF2">
    <property type="entry name" value="BARDET-BIEDL SYNDROME 10 PROTEIN"/>
    <property type="match status" value="1"/>
</dbReference>
<proteinExistence type="inferred from homology"/>
<evidence type="ECO:0000256" key="4">
    <source>
        <dbReference type="ARBA" id="ARBA00023186"/>
    </source>
</evidence>
<sequence>MERRSKTVNVGSISDVTRVIENLLTSGFGPQGKHTLMSTSTGQVTVTNHGAVILNSLHFAHPIARVVLDAVNKTVSFTGDGCKTYVTYLNSFMEVLKDAHSENCMEVCKNLELFRMHVYPTLVEKVVEKSEVTNLAVNREESEMIIKSVFRQVLHSQHSAKLVDIFSSFLFSAVFDESANSTVNFWERLQFLIDNFDSFVIKLPTMPYRECEVLDPIIIQRDFTTSLQNFDGEQEINFVMCTCGIEDALSQDGFSEVINLTSNQDFCKFMAFQRKKVEKFVKNCKENSVSLVLSQERIPDFALEIFNSNGISAIHYVLSEDITLLENVLQKQAIVDVHDDIVEHNICAARKCIVLVLSGKKHVQIVLHKTAQMCPKTLIVAAPTQGLCDQLVLTLKSCLKVLSLCDVRNFSDPHILNAYFSKTDTWKNFDWSSSPLCMTINGGGSFEIFCSKFLKEYSKTIDEPSLKNFCLQLSTSLLSVPRILHRNNSVIQENLSKDFIEKMSMLQIKELDGDSGLVGIDRRGNIKCMSNEGISESLSVKLYIFNGFLELLQTLMRIDNIVGVSKEK</sequence>
<dbReference type="PANTHER" id="PTHR14667">
    <property type="entry name" value="BARDET-BIEDL SYNDROME 10 PROTEIN"/>
    <property type="match status" value="1"/>
</dbReference>
<dbReference type="InterPro" id="IPR002423">
    <property type="entry name" value="Cpn60/GroEL/TCP-1"/>
</dbReference>
<dbReference type="Gene3D" id="1.10.560.10">
    <property type="entry name" value="GroEL-like equatorial domain"/>
    <property type="match status" value="1"/>
</dbReference>
<dbReference type="InterPro" id="IPR027413">
    <property type="entry name" value="GROEL-like_equatorial_sf"/>
</dbReference>
<evidence type="ECO:0000313" key="7">
    <source>
        <dbReference type="Proteomes" id="UP001186944"/>
    </source>
</evidence>
<dbReference type="InterPro" id="IPR027410">
    <property type="entry name" value="TCP-1-like_intermed_sf"/>
</dbReference>
<dbReference type="AlphaFoldDB" id="A0AA88XI45"/>
<dbReference type="SUPFAM" id="SSF52029">
    <property type="entry name" value="GroEL apical domain-like"/>
    <property type="match status" value="1"/>
</dbReference>
<comment type="caution">
    <text evidence="6">The sequence shown here is derived from an EMBL/GenBank/DDBJ whole genome shotgun (WGS) entry which is preliminary data.</text>
</comment>
<keyword evidence="2 5" id="KW-0547">Nucleotide-binding</keyword>
<keyword evidence="3 5" id="KW-0067">ATP-binding</keyword>
<dbReference type="InterPro" id="IPR017998">
    <property type="entry name" value="Chaperone_TCP-1"/>
</dbReference>
<evidence type="ECO:0000313" key="6">
    <source>
        <dbReference type="EMBL" id="KAK3085776.1"/>
    </source>
</evidence>
<dbReference type="Gene3D" id="3.50.7.10">
    <property type="entry name" value="GroEL"/>
    <property type="match status" value="1"/>
</dbReference>
<protein>
    <recommendedName>
        <fullName evidence="8">Bardet-Biedl syndrome 10 protein</fullName>
    </recommendedName>
</protein>
<evidence type="ECO:0008006" key="8">
    <source>
        <dbReference type="Google" id="ProtNLM"/>
    </source>
</evidence>
<dbReference type="Proteomes" id="UP001186944">
    <property type="component" value="Unassembled WGS sequence"/>
</dbReference>
<evidence type="ECO:0000256" key="3">
    <source>
        <dbReference type="ARBA" id="ARBA00022840"/>
    </source>
</evidence>
<organism evidence="6 7">
    <name type="scientific">Pinctada imbricata</name>
    <name type="common">Atlantic pearl-oyster</name>
    <name type="synonym">Pinctada martensii</name>
    <dbReference type="NCBI Taxonomy" id="66713"/>
    <lineage>
        <taxon>Eukaryota</taxon>
        <taxon>Metazoa</taxon>
        <taxon>Spiralia</taxon>
        <taxon>Lophotrochozoa</taxon>
        <taxon>Mollusca</taxon>
        <taxon>Bivalvia</taxon>
        <taxon>Autobranchia</taxon>
        <taxon>Pteriomorphia</taxon>
        <taxon>Pterioida</taxon>
        <taxon>Pterioidea</taxon>
        <taxon>Pteriidae</taxon>
        <taxon>Pinctada</taxon>
    </lineage>
</organism>
<reference evidence="6" key="1">
    <citation type="submission" date="2019-08" db="EMBL/GenBank/DDBJ databases">
        <title>The improved chromosome-level genome for the pearl oyster Pinctada fucata martensii using PacBio sequencing and Hi-C.</title>
        <authorList>
            <person name="Zheng Z."/>
        </authorList>
    </citation>
    <scope>NUCLEOTIDE SEQUENCE</scope>
    <source>
        <strain evidence="6">ZZ-2019</strain>
        <tissue evidence="6">Adductor muscle</tissue>
    </source>
</reference>
<evidence type="ECO:0000256" key="5">
    <source>
        <dbReference type="RuleBase" id="RU004187"/>
    </source>
</evidence>
<dbReference type="PRINTS" id="PR00304">
    <property type="entry name" value="TCOMPLEXTCP1"/>
</dbReference>
<dbReference type="InterPro" id="IPR042619">
    <property type="entry name" value="BBS10"/>
</dbReference>
<keyword evidence="4 5" id="KW-0143">Chaperone</keyword>